<keyword evidence="2" id="KW-1185">Reference proteome</keyword>
<evidence type="ECO:0000313" key="2">
    <source>
        <dbReference type="Proteomes" id="UP000598775"/>
    </source>
</evidence>
<gene>
    <name evidence="1" type="ORF">GCM10011399_13120</name>
</gene>
<evidence type="ECO:0000313" key="1">
    <source>
        <dbReference type="EMBL" id="GGF20860.1"/>
    </source>
</evidence>
<dbReference type="AlphaFoldDB" id="A0A917B5T3"/>
<proteinExistence type="predicted"/>
<comment type="caution">
    <text evidence="1">The sequence shown here is derived from an EMBL/GenBank/DDBJ whole genome shotgun (WGS) entry which is preliminary data.</text>
</comment>
<dbReference type="RefSeq" id="WP_188675521.1">
    <property type="nucleotide sequence ID" value="NZ_BMGP01000002.1"/>
</dbReference>
<dbReference type="Proteomes" id="UP000598775">
    <property type="component" value="Unassembled WGS sequence"/>
</dbReference>
<reference evidence="1 2" key="1">
    <citation type="journal article" date="2014" name="Int. J. Syst. Evol. Microbiol.">
        <title>Complete genome sequence of Corynebacterium casei LMG S-19264T (=DSM 44701T), isolated from a smear-ripened cheese.</title>
        <authorList>
            <consortium name="US DOE Joint Genome Institute (JGI-PGF)"/>
            <person name="Walter F."/>
            <person name="Albersmeier A."/>
            <person name="Kalinowski J."/>
            <person name="Ruckert C."/>
        </authorList>
    </citation>
    <scope>NUCLEOTIDE SEQUENCE [LARGE SCALE GENOMIC DNA]</scope>
    <source>
        <strain evidence="1 2">CGMCC 1.12976</strain>
    </source>
</reference>
<protein>
    <submittedName>
        <fullName evidence="1">Uncharacterized protein</fullName>
    </submittedName>
</protein>
<sequence length="89" mass="9841">MPTTLPRYTLTETPQLTLALDDANVTWPEFGNDRAALLRKLVEAGWEIVRVTQADMIEARRRAVHDGAGAATGAFPHNVAVDLTNEWPE</sequence>
<name>A0A917B5T3_9MICO</name>
<organism evidence="1 2">
    <name type="scientific">Subtercola lobariae</name>
    <dbReference type="NCBI Taxonomy" id="1588641"/>
    <lineage>
        <taxon>Bacteria</taxon>
        <taxon>Bacillati</taxon>
        <taxon>Actinomycetota</taxon>
        <taxon>Actinomycetes</taxon>
        <taxon>Micrococcales</taxon>
        <taxon>Microbacteriaceae</taxon>
        <taxon>Subtercola</taxon>
    </lineage>
</organism>
<dbReference type="EMBL" id="BMGP01000002">
    <property type="protein sequence ID" value="GGF20860.1"/>
    <property type="molecule type" value="Genomic_DNA"/>
</dbReference>
<accession>A0A917B5T3</accession>